<keyword evidence="4" id="KW-0560">Oxidoreductase</keyword>
<dbReference type="GO" id="GO:0004497">
    <property type="term" value="F:monooxygenase activity"/>
    <property type="evidence" value="ECO:0007669"/>
    <property type="project" value="InterPro"/>
</dbReference>
<dbReference type="OrthoDB" id="10029326at2759"/>
<evidence type="ECO:0000256" key="1">
    <source>
        <dbReference type="ARBA" id="ARBA00007992"/>
    </source>
</evidence>
<dbReference type="InterPro" id="IPR002938">
    <property type="entry name" value="FAD-bd"/>
</dbReference>
<dbReference type="InterPro" id="IPR050562">
    <property type="entry name" value="FAD_mOase_fung"/>
</dbReference>
<feature type="domain" description="FAD-binding" evidence="6">
    <location>
        <begin position="259"/>
        <end position="317"/>
    </location>
</feature>
<name>A0A2I2G025_9EURO</name>
<sequence>MTTFTVIIIGGSIAGLTLANILERYRIEYIVLEKHSEIAPQLGASVGLLPHGTQILDQLGLYEKVLELSEPVRRMKAFGPDGTLLSDRDTFGEDLEQVTGYQLSFLDRRELIQVLYDNLPNKSKVHVSKELATIEYRDDVARVMTKDGALYVGSLVVGADGVHSQTRNMKCSYRCLFGIADRDDRLPEGCGYKSYHQNRSYLCQAGRSDKLYIFAFFKNPEARTNEAIPRYASEDHEEIIRKFGKDIIFPGQRLNDLYDRCRHRALVPVEEYVLERCFYQRSVLIGDSLHKINPITAQGANAAIEDAALLGDLLKEAVDQNLCPTTAALEAQFSRLLEERRPKAETLIAQAHSLQGVEALENPFLRFVTLSGGAARIVYTSGHTLRYMPEPSKKGEIPRDKELRILPNRRPDSLTAFWTGLMLSMACINFFTSGFGIGEGNENLSNLIYFDTLVTASAVSILWTIESWRPMSLIGPLAR</sequence>
<keyword evidence="5" id="KW-0472">Membrane</keyword>
<dbReference type="Pfam" id="PF01494">
    <property type="entry name" value="FAD_binding_3"/>
    <property type="match status" value="2"/>
</dbReference>
<keyword evidence="5" id="KW-1133">Transmembrane helix</keyword>
<evidence type="ECO:0000313" key="7">
    <source>
        <dbReference type="EMBL" id="PLB46223.1"/>
    </source>
</evidence>
<dbReference type="GO" id="GO:0071949">
    <property type="term" value="F:FAD binding"/>
    <property type="evidence" value="ECO:0007669"/>
    <property type="project" value="InterPro"/>
</dbReference>
<dbReference type="PANTHER" id="PTHR47356:SF2">
    <property type="entry name" value="FAD-BINDING DOMAIN-CONTAINING PROTEIN-RELATED"/>
    <property type="match status" value="1"/>
</dbReference>
<comment type="similarity">
    <text evidence="1">Belongs to the paxM FAD-dependent monooxygenase family.</text>
</comment>
<dbReference type="Gene3D" id="3.50.50.60">
    <property type="entry name" value="FAD/NAD(P)-binding domain"/>
    <property type="match status" value="1"/>
</dbReference>
<dbReference type="PRINTS" id="PR00420">
    <property type="entry name" value="RNGMNOXGNASE"/>
</dbReference>
<evidence type="ECO:0000256" key="3">
    <source>
        <dbReference type="ARBA" id="ARBA00022827"/>
    </source>
</evidence>
<gene>
    <name evidence="7" type="ORF">P170DRAFT_449717</name>
</gene>
<dbReference type="STRING" id="1392250.A0A2I2G025"/>
<keyword evidence="8" id="KW-1185">Reference proteome</keyword>
<feature type="domain" description="FAD-binding" evidence="6">
    <location>
        <begin position="5"/>
        <end position="168"/>
    </location>
</feature>
<protein>
    <submittedName>
        <fullName evidence="7">FAD/NAD(P)-binding domain-containing protein</fullName>
    </submittedName>
</protein>
<feature type="transmembrane region" description="Helical" evidence="5">
    <location>
        <begin position="414"/>
        <end position="435"/>
    </location>
</feature>
<proteinExistence type="inferred from homology"/>
<comment type="caution">
    <text evidence="7">The sequence shown here is derived from an EMBL/GenBank/DDBJ whole genome shotgun (WGS) entry which is preliminary data.</text>
</comment>
<feature type="transmembrane region" description="Helical" evidence="5">
    <location>
        <begin position="447"/>
        <end position="465"/>
    </location>
</feature>
<keyword evidence="5" id="KW-0812">Transmembrane</keyword>
<accession>A0A2I2G025</accession>
<dbReference type="SUPFAM" id="SSF51905">
    <property type="entry name" value="FAD/NAD(P)-binding domain"/>
    <property type="match status" value="1"/>
</dbReference>
<dbReference type="VEuPathDB" id="FungiDB:P170DRAFT_449717"/>
<dbReference type="EMBL" id="MSFO01000007">
    <property type="protein sequence ID" value="PLB46223.1"/>
    <property type="molecule type" value="Genomic_DNA"/>
</dbReference>
<dbReference type="AlphaFoldDB" id="A0A2I2G025"/>
<dbReference type="GeneID" id="36558764"/>
<evidence type="ECO:0000256" key="4">
    <source>
        <dbReference type="ARBA" id="ARBA00023002"/>
    </source>
</evidence>
<organism evidence="7 8">
    <name type="scientific">Aspergillus steynii IBT 23096</name>
    <dbReference type="NCBI Taxonomy" id="1392250"/>
    <lineage>
        <taxon>Eukaryota</taxon>
        <taxon>Fungi</taxon>
        <taxon>Dikarya</taxon>
        <taxon>Ascomycota</taxon>
        <taxon>Pezizomycotina</taxon>
        <taxon>Eurotiomycetes</taxon>
        <taxon>Eurotiomycetidae</taxon>
        <taxon>Eurotiales</taxon>
        <taxon>Aspergillaceae</taxon>
        <taxon>Aspergillus</taxon>
        <taxon>Aspergillus subgen. Circumdati</taxon>
    </lineage>
</organism>
<reference evidence="7 8" key="1">
    <citation type="submission" date="2016-12" db="EMBL/GenBank/DDBJ databases">
        <title>The genomes of Aspergillus section Nigri reveals drivers in fungal speciation.</title>
        <authorList>
            <consortium name="DOE Joint Genome Institute"/>
            <person name="Vesth T.C."/>
            <person name="Nybo J."/>
            <person name="Theobald S."/>
            <person name="Brandl J."/>
            <person name="Frisvad J.C."/>
            <person name="Nielsen K.F."/>
            <person name="Lyhne E.K."/>
            <person name="Kogle M.E."/>
            <person name="Kuo A."/>
            <person name="Riley R."/>
            <person name="Clum A."/>
            <person name="Nolan M."/>
            <person name="Lipzen A."/>
            <person name="Salamov A."/>
            <person name="Henrissat B."/>
            <person name="Wiebenga A."/>
            <person name="De Vries R.P."/>
            <person name="Grigoriev I.V."/>
            <person name="Mortensen U.H."/>
            <person name="Andersen M.R."/>
            <person name="Baker S.E."/>
        </authorList>
    </citation>
    <scope>NUCLEOTIDE SEQUENCE [LARGE SCALE GENOMIC DNA]</scope>
    <source>
        <strain evidence="7 8">IBT 23096</strain>
    </source>
</reference>
<dbReference type="PANTHER" id="PTHR47356">
    <property type="entry name" value="FAD-DEPENDENT MONOOXYGENASE ASQG-RELATED"/>
    <property type="match status" value="1"/>
</dbReference>
<dbReference type="InterPro" id="IPR036188">
    <property type="entry name" value="FAD/NAD-bd_sf"/>
</dbReference>
<keyword evidence="3" id="KW-0274">FAD</keyword>
<evidence type="ECO:0000256" key="5">
    <source>
        <dbReference type="SAM" id="Phobius"/>
    </source>
</evidence>
<evidence type="ECO:0000259" key="6">
    <source>
        <dbReference type="Pfam" id="PF01494"/>
    </source>
</evidence>
<evidence type="ECO:0000313" key="8">
    <source>
        <dbReference type="Proteomes" id="UP000234275"/>
    </source>
</evidence>
<keyword evidence="2" id="KW-0285">Flavoprotein</keyword>
<dbReference type="RefSeq" id="XP_024701525.1">
    <property type="nucleotide sequence ID" value="XM_024851065.1"/>
</dbReference>
<evidence type="ECO:0000256" key="2">
    <source>
        <dbReference type="ARBA" id="ARBA00022630"/>
    </source>
</evidence>
<dbReference type="Proteomes" id="UP000234275">
    <property type="component" value="Unassembled WGS sequence"/>
</dbReference>